<proteinExistence type="predicted"/>
<evidence type="ECO:0000256" key="1">
    <source>
        <dbReference type="SAM" id="MobiDB-lite"/>
    </source>
</evidence>
<keyword evidence="2" id="KW-0472">Membrane</keyword>
<dbReference type="HOGENOM" id="CLU_1792400_0_0_9"/>
<gene>
    <name evidence="3" type="ordered locus">Clos_1304</name>
</gene>
<dbReference type="OrthoDB" id="1963590at2"/>
<dbReference type="KEGG" id="aoe:Clos_1304"/>
<dbReference type="Proteomes" id="UP000000269">
    <property type="component" value="Chromosome"/>
</dbReference>
<dbReference type="EMBL" id="CP000853">
    <property type="protein sequence ID" value="ABW18849.1"/>
    <property type="molecule type" value="Genomic_DNA"/>
</dbReference>
<dbReference type="STRING" id="350688.Clos_1304"/>
<feature type="region of interest" description="Disordered" evidence="1">
    <location>
        <begin position="130"/>
        <end position="151"/>
    </location>
</feature>
<organism evidence="3 4">
    <name type="scientific">Alkaliphilus oremlandii (strain OhILAs)</name>
    <name type="common">Clostridium oremlandii (strain OhILAs)</name>
    <dbReference type="NCBI Taxonomy" id="350688"/>
    <lineage>
        <taxon>Bacteria</taxon>
        <taxon>Bacillati</taxon>
        <taxon>Bacillota</taxon>
        <taxon>Clostridia</taxon>
        <taxon>Peptostreptococcales</taxon>
        <taxon>Natronincolaceae</taxon>
        <taxon>Alkaliphilus</taxon>
    </lineage>
</organism>
<sequence length="151" mass="16872">MKNKVTISKSIALVLCIITMIITFNIYLSYKDLYVSDNLPRDSIIYIAAAKASLKNLGASDDDKEITLTKTKEIGRNKSSINLNKENIYSDIFTNILMLLLSFISLASVHNAIINTKEDKKYNSKNLLHKKISKNPNKKSSSSLLSKEGAK</sequence>
<name>A8MGC1_ALKOO</name>
<dbReference type="AlphaFoldDB" id="A8MGC1"/>
<feature type="transmembrane region" description="Helical" evidence="2">
    <location>
        <begin position="12"/>
        <end position="30"/>
    </location>
</feature>
<protein>
    <submittedName>
        <fullName evidence="3">Uncharacterized protein</fullName>
    </submittedName>
</protein>
<dbReference type="RefSeq" id="WP_012159161.1">
    <property type="nucleotide sequence ID" value="NC_009922.1"/>
</dbReference>
<keyword evidence="2" id="KW-0812">Transmembrane</keyword>
<keyword evidence="4" id="KW-1185">Reference proteome</keyword>
<evidence type="ECO:0000313" key="4">
    <source>
        <dbReference type="Proteomes" id="UP000000269"/>
    </source>
</evidence>
<keyword evidence="2" id="KW-1133">Transmembrane helix</keyword>
<feature type="compositionally biased region" description="Low complexity" evidence="1">
    <location>
        <begin position="138"/>
        <end position="151"/>
    </location>
</feature>
<evidence type="ECO:0000256" key="2">
    <source>
        <dbReference type="SAM" id="Phobius"/>
    </source>
</evidence>
<evidence type="ECO:0000313" key="3">
    <source>
        <dbReference type="EMBL" id="ABW18849.1"/>
    </source>
</evidence>
<feature type="transmembrane region" description="Helical" evidence="2">
    <location>
        <begin position="92"/>
        <end position="114"/>
    </location>
</feature>
<accession>A8MGC1</accession>
<reference evidence="4" key="1">
    <citation type="submission" date="2007-10" db="EMBL/GenBank/DDBJ databases">
        <title>Complete genome of Alkaliphilus oremlandii OhILAs.</title>
        <authorList>
            <person name="Copeland A."/>
            <person name="Lucas S."/>
            <person name="Lapidus A."/>
            <person name="Barry K."/>
            <person name="Detter J.C."/>
            <person name="Glavina del Rio T."/>
            <person name="Hammon N."/>
            <person name="Israni S."/>
            <person name="Dalin E."/>
            <person name="Tice H."/>
            <person name="Pitluck S."/>
            <person name="Chain P."/>
            <person name="Malfatti S."/>
            <person name="Shin M."/>
            <person name="Vergez L."/>
            <person name="Schmutz J."/>
            <person name="Larimer F."/>
            <person name="Land M."/>
            <person name="Hauser L."/>
            <person name="Kyrpides N."/>
            <person name="Mikhailova N."/>
            <person name="Stolz J.F."/>
            <person name="Dawson A."/>
            <person name="Fisher E."/>
            <person name="Crable B."/>
            <person name="Perera E."/>
            <person name="Lisak J."/>
            <person name="Ranganathan M."/>
            <person name="Basu P."/>
            <person name="Richardson P."/>
        </authorList>
    </citation>
    <scope>NUCLEOTIDE SEQUENCE [LARGE SCALE GENOMIC DNA]</scope>
    <source>
        <strain evidence="4">OhILAs</strain>
    </source>
</reference>